<evidence type="ECO:0000256" key="2">
    <source>
        <dbReference type="ARBA" id="ARBA00022692"/>
    </source>
</evidence>
<evidence type="ECO:0000256" key="5">
    <source>
        <dbReference type="SAM" id="Phobius"/>
    </source>
</evidence>
<dbReference type="InterPro" id="IPR003810">
    <property type="entry name" value="Mntp/YtaF"/>
</dbReference>
<feature type="transmembrane region" description="Helical" evidence="5">
    <location>
        <begin position="132"/>
        <end position="153"/>
    </location>
</feature>
<feature type="transmembrane region" description="Helical" evidence="5">
    <location>
        <begin position="190"/>
        <end position="206"/>
    </location>
</feature>
<dbReference type="Proteomes" id="UP000749471">
    <property type="component" value="Unassembled WGS sequence"/>
</dbReference>
<gene>
    <name evidence="6" type="primary">ytaF</name>
    <name evidence="6" type="ORF">KQI42_13320</name>
</gene>
<evidence type="ECO:0000256" key="1">
    <source>
        <dbReference type="ARBA" id="ARBA00022475"/>
    </source>
</evidence>
<proteinExistence type="predicted"/>
<keyword evidence="4 5" id="KW-0472">Membrane</keyword>
<accession>A0ABS6E878</accession>
<feature type="transmembrane region" description="Helical" evidence="5">
    <location>
        <begin position="29"/>
        <end position="51"/>
    </location>
</feature>
<keyword evidence="1" id="KW-1003">Cell membrane</keyword>
<dbReference type="PANTHER" id="PTHR35529">
    <property type="entry name" value="MANGANESE EFFLUX PUMP MNTP-RELATED"/>
    <property type="match status" value="1"/>
</dbReference>
<reference evidence="6 7" key="1">
    <citation type="submission" date="2021-06" db="EMBL/GenBank/DDBJ databases">
        <authorList>
            <person name="Sun Q."/>
            <person name="Li D."/>
        </authorList>
    </citation>
    <scope>NUCLEOTIDE SEQUENCE [LARGE SCALE GENOMIC DNA]</scope>
    <source>
        <strain evidence="6 7">MSJ-40</strain>
    </source>
</reference>
<dbReference type="PANTHER" id="PTHR35529:SF2">
    <property type="entry name" value="SPORULATION PROTEIN YTAF-RELATED"/>
    <property type="match status" value="1"/>
</dbReference>
<keyword evidence="3 5" id="KW-1133">Transmembrane helix</keyword>
<evidence type="ECO:0000313" key="6">
    <source>
        <dbReference type="EMBL" id="MBU5439002.1"/>
    </source>
</evidence>
<feature type="transmembrane region" description="Helical" evidence="5">
    <location>
        <begin position="160"/>
        <end position="178"/>
    </location>
</feature>
<comment type="caution">
    <text evidence="6">The sequence shown here is derived from an EMBL/GenBank/DDBJ whole genome shotgun (WGS) entry which is preliminary data.</text>
</comment>
<feature type="transmembrane region" description="Helical" evidence="5">
    <location>
        <begin position="63"/>
        <end position="81"/>
    </location>
</feature>
<keyword evidence="7" id="KW-1185">Reference proteome</keyword>
<sequence length="207" mass="22861">MLESLLLVSALSLDAFVASIAYGTNKIKIPFMSVTIINIICSSFLAISLFFGSIVKKIIPENVTIIISFLILMLLGVYYLFESIVKTYLDKKSNSDKKIKFKLFNLQFIIDIYVDETKADIDHSKKLSSKEALYLAVALSLDSLAVGFGSSLGKINYTQVLLLSLITDMVAVLAGLFVGEKFVEKSKVNISWLSGIILMTLAILRIV</sequence>
<organism evidence="6 7">
    <name type="scientific">Tissierella simiarum</name>
    <dbReference type="NCBI Taxonomy" id="2841534"/>
    <lineage>
        <taxon>Bacteria</taxon>
        <taxon>Bacillati</taxon>
        <taxon>Bacillota</taxon>
        <taxon>Tissierellia</taxon>
        <taxon>Tissierellales</taxon>
        <taxon>Tissierellaceae</taxon>
        <taxon>Tissierella</taxon>
    </lineage>
</organism>
<protein>
    <submittedName>
        <fullName evidence="6">Sporulation membrane protein YtaF</fullName>
    </submittedName>
</protein>
<dbReference type="EMBL" id="JAHLPM010000011">
    <property type="protein sequence ID" value="MBU5439002.1"/>
    <property type="molecule type" value="Genomic_DNA"/>
</dbReference>
<evidence type="ECO:0000256" key="3">
    <source>
        <dbReference type="ARBA" id="ARBA00022989"/>
    </source>
</evidence>
<dbReference type="RefSeq" id="WP_216520591.1">
    <property type="nucleotide sequence ID" value="NZ_JAHLPM010000011.1"/>
</dbReference>
<keyword evidence="2 5" id="KW-0812">Transmembrane</keyword>
<evidence type="ECO:0000313" key="7">
    <source>
        <dbReference type="Proteomes" id="UP000749471"/>
    </source>
</evidence>
<dbReference type="Pfam" id="PF02659">
    <property type="entry name" value="Mntp"/>
    <property type="match status" value="1"/>
</dbReference>
<evidence type="ECO:0000256" key="4">
    <source>
        <dbReference type="ARBA" id="ARBA00023136"/>
    </source>
</evidence>
<name>A0ABS6E878_9FIRM</name>
<dbReference type="NCBIfam" id="TIGR02840">
    <property type="entry name" value="spore_YtaF"/>
    <property type="match status" value="1"/>
</dbReference>
<dbReference type="InterPro" id="IPR014205">
    <property type="entry name" value="Spore_YtaF"/>
</dbReference>